<reference evidence="2 3" key="1">
    <citation type="submission" date="2020-09" db="EMBL/GenBank/DDBJ databases">
        <title>Flavimobilis rhizosphaerae sp. nov., isolated from rhizosphere soil of Spartina alterniflora.</title>
        <authorList>
            <person name="Hanqin C."/>
        </authorList>
    </citation>
    <scope>NUCLEOTIDE SEQUENCE [LARGE SCALE GENOMIC DNA]</scope>
    <source>
        <strain evidence="2 3">GY 10621</strain>
    </source>
</reference>
<evidence type="ECO:0000256" key="1">
    <source>
        <dbReference type="SAM" id="Phobius"/>
    </source>
</evidence>
<dbReference type="EMBL" id="JACZDF010000001">
    <property type="protein sequence ID" value="MBD9698173.1"/>
    <property type="molecule type" value="Genomic_DNA"/>
</dbReference>
<dbReference type="RefSeq" id="WP_192277144.1">
    <property type="nucleotide sequence ID" value="NZ_JACZDF010000001.1"/>
</dbReference>
<evidence type="ECO:0000313" key="2">
    <source>
        <dbReference type="EMBL" id="MBD9698173.1"/>
    </source>
</evidence>
<feature type="transmembrane region" description="Helical" evidence="1">
    <location>
        <begin position="32"/>
        <end position="52"/>
    </location>
</feature>
<accession>A0ABR9DMF7</accession>
<feature type="transmembrane region" description="Helical" evidence="1">
    <location>
        <begin position="58"/>
        <end position="79"/>
    </location>
</feature>
<gene>
    <name evidence="2" type="ORF">IGS67_01510</name>
</gene>
<name>A0ABR9DMF7_9MICO</name>
<organism evidence="2 3">
    <name type="scientific">Flavimobilis rhizosphaerae</name>
    <dbReference type="NCBI Taxonomy" id="2775421"/>
    <lineage>
        <taxon>Bacteria</taxon>
        <taxon>Bacillati</taxon>
        <taxon>Actinomycetota</taxon>
        <taxon>Actinomycetes</taxon>
        <taxon>Micrococcales</taxon>
        <taxon>Jonesiaceae</taxon>
        <taxon>Flavimobilis</taxon>
    </lineage>
</organism>
<sequence>MQPELWGTLTAVTVIVIVVRLVVRRRLLVKYAALWLTVSIALFILGAVPTLINSIADALGFAVPANLLFFAGFGLMLLVTLQLSVELTRIEARIQRLAEDQALANLSRPVRAAGDSTPAED</sequence>
<feature type="transmembrane region" description="Helical" evidence="1">
    <location>
        <begin position="6"/>
        <end position="23"/>
    </location>
</feature>
<dbReference type="InterPro" id="IPR019277">
    <property type="entry name" value="DUF2304"/>
</dbReference>
<proteinExistence type="predicted"/>
<keyword evidence="1" id="KW-0472">Membrane</keyword>
<keyword evidence="1" id="KW-1133">Transmembrane helix</keyword>
<evidence type="ECO:0000313" key="3">
    <source>
        <dbReference type="Proteomes" id="UP000642107"/>
    </source>
</evidence>
<protein>
    <submittedName>
        <fullName evidence="2">DUF2304 domain-containing protein</fullName>
    </submittedName>
</protein>
<dbReference type="Proteomes" id="UP000642107">
    <property type="component" value="Unassembled WGS sequence"/>
</dbReference>
<keyword evidence="3" id="KW-1185">Reference proteome</keyword>
<comment type="caution">
    <text evidence="2">The sequence shown here is derived from an EMBL/GenBank/DDBJ whole genome shotgun (WGS) entry which is preliminary data.</text>
</comment>
<dbReference type="Pfam" id="PF10066">
    <property type="entry name" value="DUF2304"/>
    <property type="match status" value="1"/>
</dbReference>
<keyword evidence="1" id="KW-0812">Transmembrane</keyword>